<dbReference type="PANTHER" id="PTHR31739:SF25">
    <property type="entry name" value="(E,E)-GERANYLLINALOOL SYNTHASE"/>
    <property type="match status" value="1"/>
</dbReference>
<evidence type="ECO:0000313" key="3">
    <source>
        <dbReference type="Proteomes" id="UP000623467"/>
    </source>
</evidence>
<dbReference type="Gene3D" id="1.50.10.20">
    <property type="match status" value="1"/>
</dbReference>
<protein>
    <submittedName>
        <fullName evidence="2">Ent-kaurene synthase</fullName>
    </submittedName>
</protein>
<dbReference type="GO" id="GO:0000287">
    <property type="term" value="F:magnesium ion binding"/>
    <property type="evidence" value="ECO:0007669"/>
    <property type="project" value="TreeGrafter"/>
</dbReference>
<comment type="caution">
    <text evidence="2">The sequence shown here is derived from an EMBL/GenBank/DDBJ whole genome shotgun (WGS) entry which is preliminary data.</text>
</comment>
<organism evidence="2 3">
    <name type="scientific">Mycena sanguinolenta</name>
    <dbReference type="NCBI Taxonomy" id="230812"/>
    <lineage>
        <taxon>Eukaryota</taxon>
        <taxon>Fungi</taxon>
        <taxon>Dikarya</taxon>
        <taxon>Basidiomycota</taxon>
        <taxon>Agaricomycotina</taxon>
        <taxon>Agaricomycetes</taxon>
        <taxon>Agaricomycetidae</taxon>
        <taxon>Agaricales</taxon>
        <taxon>Marasmiineae</taxon>
        <taxon>Mycenaceae</taxon>
        <taxon>Mycena</taxon>
    </lineage>
</organism>
<name>A0A8H6ZE86_9AGAR</name>
<dbReference type="OrthoDB" id="2343925at2759"/>
<reference evidence="2" key="1">
    <citation type="submission" date="2020-05" db="EMBL/GenBank/DDBJ databases">
        <title>Mycena genomes resolve the evolution of fungal bioluminescence.</title>
        <authorList>
            <person name="Tsai I.J."/>
        </authorList>
    </citation>
    <scope>NUCLEOTIDE SEQUENCE</scope>
    <source>
        <strain evidence="2">160909Yilan</strain>
    </source>
</reference>
<proteinExistence type="inferred from homology"/>
<dbReference type="GO" id="GO:0016102">
    <property type="term" value="P:diterpenoid biosynthetic process"/>
    <property type="evidence" value="ECO:0007669"/>
    <property type="project" value="TreeGrafter"/>
</dbReference>
<dbReference type="PANTHER" id="PTHR31739">
    <property type="entry name" value="ENT-COPALYL DIPHOSPHATE SYNTHASE, CHLOROPLASTIC"/>
    <property type="match status" value="1"/>
</dbReference>
<dbReference type="Gene3D" id="1.50.10.160">
    <property type="match status" value="1"/>
</dbReference>
<dbReference type="Proteomes" id="UP000623467">
    <property type="component" value="Unassembled WGS sequence"/>
</dbReference>
<gene>
    <name evidence="2" type="ORF">MSAN_00460400</name>
</gene>
<dbReference type="SUPFAM" id="SSF48239">
    <property type="entry name" value="Terpenoid cyclases/Protein prenyltransferases"/>
    <property type="match status" value="2"/>
</dbReference>
<dbReference type="InterPro" id="IPR008930">
    <property type="entry name" value="Terpenoid_cyclase/PrenylTrfase"/>
</dbReference>
<evidence type="ECO:0000256" key="1">
    <source>
        <dbReference type="ARBA" id="ARBA00006333"/>
    </source>
</evidence>
<comment type="similarity">
    <text evidence="1">Belongs to the terpene synthase family.</text>
</comment>
<sequence length="937" mass="104752">MRLSEQANAFLRSLVNRCDNEFRLGTMGVSLYDTAWVALVSRTVDSRATWVFPESFDFIYKSQASDGSWSGDGSVVDRIINTLACLLAMKRHVKAGLDPGYIDLSGRCDMAVAALKRDLENWDVASTERIGFEMIVPSILESLEQEGIDFDFPSRAALYKIYAKKLTKIDWEIAYKHHTTILHSLEAFVGKCDFDRLAHHTRDGNMFDSPASTAAYLANASTWDDRSEAYLRRVMESCRPYGYGAVSNIWPTTLFEFSWALSNLIESGFKLADLDQIAVESIGAILHSALTTSGGTAGGSMSAGPDADSTAKAITSLRYIGKPFPLDALFPAFELPTHFQCFQFERNPSLSTNCNVLIALLAYPQPAKYSSQIMKVITFIIQVYWTTEGVVRDKWHDSPWYPALLATQGLLRFLHFYGQGLFVEASDLISAKLPPVLFTILLQILQSQHADGSWGVNPNSEETAYCILALAQLASLPYTSLIHDQIDISIGSGRAYLQASGTATRAPIDPASHIWVGKINYGIEHIRQGYVISALAVPVPTYAPETMGSGAPHLSETQIEDFKELYSRCRMFQDCPAWRMRAWLIAGYLFLPDLARIPLDVFNRAEMKECPYLEYIPFSWTASNGMEETYASPQTMADMIVISTVILHVNKFFDLAIQKCGTPALNNLRSTVKSVFEKSSPGEKVPGHIFPDANDDTVHSPVDETSRAHAELLEHVVNFVDFVWTHPRIQKASHNDRQQLKSDMFKFLNARLDQCDDTVRLQTQKPGDLLLPHQTFPEQIQSAAADHSGSQFSFAYMTCLLGHSANLREDGPEEDYFPSSTIKDIAQDCSTHTTVTCRLYDLKRGNKKQHIDATFCPEFNGVTEGKFEAELQHELTRMCDYERTCLTMSLDQLLAVAQKDMGPARGKWIHEIVKVFSNASEIYVEIVEKGDSRSKSC</sequence>
<evidence type="ECO:0000313" key="2">
    <source>
        <dbReference type="EMBL" id="KAF7375709.1"/>
    </source>
</evidence>
<dbReference type="GO" id="GO:0010333">
    <property type="term" value="F:terpene synthase activity"/>
    <property type="evidence" value="ECO:0007669"/>
    <property type="project" value="InterPro"/>
</dbReference>
<dbReference type="InterPro" id="IPR050148">
    <property type="entry name" value="Terpene_synthase-like"/>
</dbReference>
<dbReference type="AlphaFoldDB" id="A0A8H6ZE86"/>
<dbReference type="EMBL" id="JACAZH010000002">
    <property type="protein sequence ID" value="KAF7375709.1"/>
    <property type="molecule type" value="Genomic_DNA"/>
</dbReference>
<accession>A0A8H6ZE86</accession>
<keyword evidence="3" id="KW-1185">Reference proteome</keyword>